<protein>
    <submittedName>
        <fullName evidence="1">Uncharacterized protein</fullName>
    </submittedName>
</protein>
<sequence>MVEREPHGGLDPQEWLAGFQDSAEARLRGQFASEEDAGSLYSLALENREDGVWAIATFAMRSVQGVRFIRSQRVMPDLSSEWDPDFAAMLFETHLIEWFHVDAKRKTPDSTGTVRN</sequence>
<evidence type="ECO:0000313" key="1">
    <source>
        <dbReference type="EMBL" id="XDQ13957.1"/>
    </source>
</evidence>
<proteinExistence type="predicted"/>
<reference evidence="1" key="1">
    <citation type="submission" date="2024-07" db="EMBL/GenBank/DDBJ databases">
        <authorList>
            <person name="Yu S.T."/>
        </authorList>
    </citation>
    <scope>NUCLEOTIDE SEQUENCE</scope>
    <source>
        <strain evidence="1">R11</strain>
    </source>
</reference>
<organism evidence="1">
    <name type="scientific">Streptomyces sp. R11</name>
    <dbReference type="NCBI Taxonomy" id="3238625"/>
    <lineage>
        <taxon>Bacteria</taxon>
        <taxon>Bacillati</taxon>
        <taxon>Actinomycetota</taxon>
        <taxon>Actinomycetes</taxon>
        <taxon>Kitasatosporales</taxon>
        <taxon>Streptomycetaceae</taxon>
        <taxon>Streptomyces</taxon>
    </lineage>
</organism>
<dbReference type="EMBL" id="CP163432">
    <property type="protein sequence ID" value="XDQ13957.1"/>
    <property type="molecule type" value="Genomic_DNA"/>
</dbReference>
<dbReference type="AlphaFoldDB" id="A0AB39N7L9"/>
<name>A0AB39N7L9_9ACTN</name>
<accession>A0AB39N7L9</accession>
<dbReference type="RefSeq" id="WP_366718468.1">
    <property type="nucleotide sequence ID" value="NZ_CP163432.1"/>
</dbReference>
<gene>
    <name evidence="1" type="ORF">AB5J55_32090</name>
</gene>